<evidence type="ECO:0000256" key="3">
    <source>
        <dbReference type="ARBA" id="ARBA00022448"/>
    </source>
</evidence>
<feature type="transmembrane region" description="Helical" evidence="8">
    <location>
        <begin position="41"/>
        <end position="65"/>
    </location>
</feature>
<feature type="transmembrane region" description="Helical" evidence="8">
    <location>
        <begin position="186"/>
        <end position="205"/>
    </location>
</feature>
<comment type="similarity">
    <text evidence="2">Belongs to the ABC-2 integral membrane protein family.</text>
</comment>
<comment type="subcellular location">
    <subcellularLocation>
        <location evidence="1">Cell inner membrane</location>
        <topology evidence="1">Multi-pass membrane protein</topology>
    </subcellularLocation>
</comment>
<dbReference type="InterPro" id="IPR013525">
    <property type="entry name" value="ABC2_TM"/>
</dbReference>
<dbReference type="PANTHER" id="PTHR30413:SF8">
    <property type="entry name" value="TRANSPORT PERMEASE PROTEIN"/>
    <property type="match status" value="1"/>
</dbReference>
<feature type="domain" description="ABC-2 type transporter transmembrane" evidence="9">
    <location>
        <begin position="24"/>
        <end position="207"/>
    </location>
</feature>
<dbReference type="GO" id="GO:0005886">
    <property type="term" value="C:plasma membrane"/>
    <property type="evidence" value="ECO:0007669"/>
    <property type="project" value="UniProtKB-SubCell"/>
</dbReference>
<keyword evidence="3" id="KW-0813">Transport</keyword>
<keyword evidence="5 8" id="KW-0812">Transmembrane</keyword>
<evidence type="ECO:0000256" key="7">
    <source>
        <dbReference type="ARBA" id="ARBA00023136"/>
    </source>
</evidence>
<reference evidence="11" key="1">
    <citation type="submission" date="2019-07" db="EMBL/GenBank/DDBJ databases">
        <title>Arthrobacter KR32 sp. nov., isolated from mountain cheese made of cows milk.</title>
        <authorList>
            <person name="Flegler A."/>
        </authorList>
    </citation>
    <scope>NUCLEOTIDE SEQUENCE [LARGE SCALE GENOMIC DNA]</scope>
    <source>
        <strain evidence="11">KR32</strain>
    </source>
</reference>
<keyword evidence="4" id="KW-1003">Cell membrane</keyword>
<evidence type="ECO:0000256" key="1">
    <source>
        <dbReference type="ARBA" id="ARBA00004429"/>
    </source>
</evidence>
<feature type="transmembrane region" description="Helical" evidence="8">
    <location>
        <begin position="116"/>
        <end position="146"/>
    </location>
</feature>
<keyword evidence="11" id="KW-1185">Reference proteome</keyword>
<proteinExistence type="inferred from homology"/>
<evidence type="ECO:0000256" key="2">
    <source>
        <dbReference type="ARBA" id="ARBA00007783"/>
    </source>
</evidence>
<feature type="transmembrane region" description="Helical" evidence="8">
    <location>
        <begin position="152"/>
        <end position="174"/>
    </location>
</feature>
<dbReference type="GO" id="GO:0015920">
    <property type="term" value="P:lipopolysaccharide transport"/>
    <property type="evidence" value="ECO:0007669"/>
    <property type="project" value="TreeGrafter"/>
</dbReference>
<dbReference type="GO" id="GO:0140359">
    <property type="term" value="F:ABC-type transporter activity"/>
    <property type="evidence" value="ECO:0007669"/>
    <property type="project" value="InterPro"/>
</dbReference>
<evidence type="ECO:0000259" key="9">
    <source>
        <dbReference type="Pfam" id="PF01061"/>
    </source>
</evidence>
<keyword evidence="6 8" id="KW-1133">Transmembrane helix</keyword>
<dbReference type="EMBL" id="VJXX01000001">
    <property type="protein sequence ID" value="MPY09523.1"/>
    <property type="molecule type" value="Genomic_DNA"/>
</dbReference>
<dbReference type="PANTHER" id="PTHR30413">
    <property type="entry name" value="INNER MEMBRANE TRANSPORT PERMEASE"/>
    <property type="match status" value="1"/>
</dbReference>
<accession>A0A7X1NMR0</accession>
<evidence type="ECO:0000256" key="4">
    <source>
        <dbReference type="ARBA" id="ARBA00022475"/>
    </source>
</evidence>
<comment type="caution">
    <text evidence="10">The sequence shown here is derived from an EMBL/GenBank/DDBJ whole genome shotgun (WGS) entry which is preliminary data.</text>
</comment>
<evidence type="ECO:0000256" key="8">
    <source>
        <dbReference type="SAM" id="Phobius"/>
    </source>
</evidence>
<dbReference type="RefSeq" id="WP_191931527.1">
    <property type="nucleotide sequence ID" value="NZ_VJXX01000001.1"/>
</dbReference>
<dbReference type="Pfam" id="PF01061">
    <property type="entry name" value="ABC2_membrane"/>
    <property type="match status" value="1"/>
</dbReference>
<dbReference type="Proteomes" id="UP000326464">
    <property type="component" value="Unassembled WGS sequence"/>
</dbReference>
<feature type="transmembrane region" description="Helical" evidence="8">
    <location>
        <begin position="77"/>
        <end position="96"/>
    </location>
</feature>
<gene>
    <name evidence="10" type="ORF">FNH21_02100</name>
</gene>
<evidence type="ECO:0000313" key="11">
    <source>
        <dbReference type="Proteomes" id="UP000326464"/>
    </source>
</evidence>
<evidence type="ECO:0000256" key="6">
    <source>
        <dbReference type="ARBA" id="ARBA00022989"/>
    </source>
</evidence>
<name>A0A7X1NMR0_9MICC</name>
<protein>
    <submittedName>
        <fullName evidence="10">ABC transporter permease</fullName>
    </submittedName>
</protein>
<evidence type="ECO:0000313" key="10">
    <source>
        <dbReference type="EMBL" id="MPY09523.1"/>
    </source>
</evidence>
<keyword evidence="7 8" id="KW-0472">Membrane</keyword>
<feature type="transmembrane region" description="Helical" evidence="8">
    <location>
        <begin position="266"/>
        <end position="286"/>
    </location>
</feature>
<sequence length="297" mass="32724">MSSAELTTPGLGGGLRDVLRSRYLLRLLVAKELKVRYRGSVLGLLWSYVKPGVQFVVFWFALGIFLGMNRNTENYPIYLFSGIVLINYFNEALGNAARSIVGNGGLIKKIYLPRELFPVASVWVSAVHFVPQLLVLLVACFIGGWSPGPVQIAAAVAGFAIVTMLAVGLGLFFGAANVYFRDSENFVDMLLMIATWASPVLYSWTMVRDGLFDAFGTGRGEVLHTIYQTNPLTIAVELFHFAFWMPTTTMPRTDPLLAVPPNLLDVWTPIGLGIALVVILAGQLTFRRLEGRFAQEL</sequence>
<organism evidence="10 11">
    <name type="scientific">Arthrobacter bussei</name>
    <dbReference type="NCBI Taxonomy" id="2594179"/>
    <lineage>
        <taxon>Bacteria</taxon>
        <taxon>Bacillati</taxon>
        <taxon>Actinomycetota</taxon>
        <taxon>Actinomycetes</taxon>
        <taxon>Micrococcales</taxon>
        <taxon>Micrococcaceae</taxon>
        <taxon>Arthrobacter</taxon>
    </lineage>
</organism>
<evidence type="ECO:0000256" key="5">
    <source>
        <dbReference type="ARBA" id="ARBA00022692"/>
    </source>
</evidence>
<dbReference type="AlphaFoldDB" id="A0A7X1NMR0"/>